<dbReference type="SUPFAM" id="SSF53474">
    <property type="entry name" value="alpha/beta-Hydrolases"/>
    <property type="match status" value="1"/>
</dbReference>
<feature type="domain" description="Peptidase S9 prolyl oligopeptidase catalytic" evidence="2">
    <location>
        <begin position="627"/>
        <end position="829"/>
    </location>
</feature>
<gene>
    <name evidence="5 6" type="primary">LOC103517136</name>
</gene>
<dbReference type="Pfam" id="PF00930">
    <property type="entry name" value="DPPIV_N"/>
    <property type="match status" value="1"/>
</dbReference>
<dbReference type="AlphaFoldDB" id="A0A1S4EL01"/>
<evidence type="ECO:0000256" key="1">
    <source>
        <dbReference type="SAM" id="Phobius"/>
    </source>
</evidence>
<evidence type="ECO:0000313" key="4">
    <source>
        <dbReference type="Proteomes" id="UP000079169"/>
    </source>
</evidence>
<accession>A0A1S4EL01</accession>
<dbReference type="RefSeq" id="XP_017302829.1">
    <property type="nucleotide sequence ID" value="XM_017447340.2"/>
</dbReference>
<proteinExistence type="predicted"/>
<feature type="domain" description="Dipeptidylpeptidase IV N-terminal" evidence="3">
    <location>
        <begin position="143"/>
        <end position="540"/>
    </location>
</feature>
<dbReference type="Gene3D" id="3.40.50.1820">
    <property type="entry name" value="alpha/beta hydrolase"/>
    <property type="match status" value="1"/>
</dbReference>
<dbReference type="Proteomes" id="UP000079169">
    <property type="component" value="Unplaced"/>
</dbReference>
<evidence type="ECO:0000313" key="6">
    <source>
        <dbReference type="RefSeq" id="XP_026685145.1"/>
    </source>
</evidence>
<dbReference type="GO" id="GO:0008239">
    <property type="term" value="F:dipeptidyl-peptidase activity"/>
    <property type="evidence" value="ECO:0007669"/>
    <property type="project" value="TreeGrafter"/>
</dbReference>
<organism evidence="4 5">
    <name type="scientific">Diaphorina citri</name>
    <name type="common">Asian citrus psyllid</name>
    <dbReference type="NCBI Taxonomy" id="121845"/>
    <lineage>
        <taxon>Eukaryota</taxon>
        <taxon>Metazoa</taxon>
        <taxon>Ecdysozoa</taxon>
        <taxon>Arthropoda</taxon>
        <taxon>Hexapoda</taxon>
        <taxon>Insecta</taxon>
        <taxon>Pterygota</taxon>
        <taxon>Neoptera</taxon>
        <taxon>Paraneoptera</taxon>
        <taxon>Hemiptera</taxon>
        <taxon>Sternorrhyncha</taxon>
        <taxon>Psylloidea</taxon>
        <taxon>Psyllidae</taxon>
        <taxon>Diaphorininae</taxon>
        <taxon>Diaphorina</taxon>
    </lineage>
</organism>
<dbReference type="PANTHER" id="PTHR11731:SF187">
    <property type="entry name" value="INACTIVE DIPEPTIDYL PEPTIDASE 10-LIKE PROTEIN"/>
    <property type="match status" value="1"/>
</dbReference>
<dbReference type="SUPFAM" id="SSF82171">
    <property type="entry name" value="DPP6 N-terminal domain-like"/>
    <property type="match status" value="1"/>
</dbReference>
<dbReference type="GeneID" id="103517136"/>
<dbReference type="RefSeq" id="XP_026685145.1">
    <property type="nucleotide sequence ID" value="XM_026829344.1"/>
</dbReference>
<dbReference type="Gene3D" id="2.140.10.30">
    <property type="entry name" value="Dipeptidylpeptidase IV, N-terminal domain"/>
    <property type="match status" value="1"/>
</dbReference>
<reference evidence="5 6" key="1">
    <citation type="submission" date="2025-04" db="UniProtKB">
        <authorList>
            <consortium name="RefSeq"/>
        </authorList>
    </citation>
    <scope>IDENTIFICATION</scope>
</reference>
<evidence type="ECO:0000313" key="5">
    <source>
        <dbReference type="RefSeq" id="XP_017302829.1"/>
    </source>
</evidence>
<dbReference type="GO" id="GO:0005886">
    <property type="term" value="C:plasma membrane"/>
    <property type="evidence" value="ECO:0007669"/>
    <property type="project" value="TreeGrafter"/>
</dbReference>
<dbReference type="GO" id="GO:0006508">
    <property type="term" value="P:proteolysis"/>
    <property type="evidence" value="ECO:0007669"/>
    <property type="project" value="InterPro"/>
</dbReference>
<dbReference type="InterPro" id="IPR002469">
    <property type="entry name" value="Peptidase_S9B_N"/>
</dbReference>
<dbReference type="KEGG" id="dci:103517136"/>
<keyword evidence="1" id="KW-0812">Transmembrane</keyword>
<sequence>MQVAIERNSWRLPPEDIVQVADPKSKEEQEDLGYSGDSQNWRSVILALLVIGIVISGIVTAINLIGYVDELLYLSGTRMNLDQFLQGELVPHKLTPSWVTSTQLVFQGDDGNLYVLDSSNDSLSVLVTNHTLRQLNVEDYKCSTDLKYILLKHNSKQVYRYTQSALYTVYDVNNDHHLPITLSDSSKIQQTRLDYATWAANTSVLILIANNDIYVRYSPLSGVDNRITNTGQPDIYYNGVPDWLYQEEIFQPEANIALWPSPDGSYILFASFNDTDCRSFTYPWFEPSIMASASTSQSFPSAKSIRYPTPGTALPKVSLWIVSIKEEHLHLPHVEIQPPVVLRDQDYYLTSAHWLTHENNQISAIWMTRAQNMSIVSNCQASSQWICNETHAERAMDNMWLDVQPHPVFSPDGQSYMLLSPVQEGPTIYTHIKHVTLLQQRIAVISHGPYHVIKILAWDTINHLVYYLATHESGPGQQHLYVIKDPSADDTLRHNPKCITCDLRHSEPYLNCSYFNVYMNKISEQGHTLYVLSCDGPKLPLAFLHRTSDHQTVRLLFNTSTSYADKLSKVALPKKRSLEVMHSQGYKAHVQFTLPPSWREELRDAAFPVLIHVNGRPGSQLVSDKFSIDWGTYMSSKHDFIYVKIDVRGAKSNPTTALYRRIGGTEVQDQMETIRRLLDQYKYLDRNHISIWGWGYGGYVTTRLLGSQPHQGSFSFNCGVSVAPITDWNFYNAAFTERVLGFPSDNQKGYVEAGASQKADHIPGQSLFMIHGLADISVPYIHIVSMAQTLAEKRIMFRYQTYANEGHELSGVLSHVYSSVEDYLIKCLNLEEEDESINP</sequence>
<feature type="transmembrane region" description="Helical" evidence="1">
    <location>
        <begin position="44"/>
        <end position="68"/>
    </location>
</feature>
<keyword evidence="1" id="KW-1133">Transmembrane helix</keyword>
<dbReference type="PANTHER" id="PTHR11731">
    <property type="entry name" value="PROTEASE FAMILY S9B,C DIPEPTIDYL-PEPTIDASE IV-RELATED"/>
    <property type="match status" value="1"/>
</dbReference>
<name>A0A1S4EL01_DIACI</name>
<evidence type="ECO:0000259" key="3">
    <source>
        <dbReference type="Pfam" id="PF00930"/>
    </source>
</evidence>
<dbReference type="InterPro" id="IPR001375">
    <property type="entry name" value="Peptidase_S9_cat"/>
</dbReference>
<dbReference type="InterPro" id="IPR029058">
    <property type="entry name" value="AB_hydrolase_fold"/>
</dbReference>
<dbReference type="InterPro" id="IPR050278">
    <property type="entry name" value="Serine_Prot_S9B/DPPIV"/>
</dbReference>
<dbReference type="STRING" id="121845.A0A1S4EL01"/>
<dbReference type="OMA" id="VKDPVHD"/>
<dbReference type="GO" id="GO:0008236">
    <property type="term" value="F:serine-type peptidase activity"/>
    <property type="evidence" value="ECO:0007669"/>
    <property type="project" value="InterPro"/>
</dbReference>
<dbReference type="PaxDb" id="121845-A0A1S4EL01"/>
<keyword evidence="4" id="KW-1185">Reference proteome</keyword>
<evidence type="ECO:0000259" key="2">
    <source>
        <dbReference type="Pfam" id="PF00326"/>
    </source>
</evidence>
<protein>
    <submittedName>
        <fullName evidence="6">Inactive dipeptidyl peptidase 10-like isoform X1</fullName>
    </submittedName>
    <submittedName>
        <fullName evidence="5">Inactive dipeptidyl peptidase 10-like isoform X2</fullName>
    </submittedName>
</protein>
<keyword evidence="1" id="KW-0472">Membrane</keyword>
<dbReference type="Pfam" id="PF00326">
    <property type="entry name" value="Peptidase_S9"/>
    <property type="match status" value="1"/>
</dbReference>